<dbReference type="Pfam" id="PF00751">
    <property type="entry name" value="DM"/>
    <property type="match status" value="1"/>
</dbReference>
<dbReference type="InterPro" id="IPR026607">
    <property type="entry name" value="DMRT"/>
</dbReference>
<dbReference type="SMART" id="SM00301">
    <property type="entry name" value="DM"/>
    <property type="match status" value="1"/>
</dbReference>
<dbReference type="PANTHER" id="PTHR12322">
    <property type="entry name" value="DOUBLESEX AND MAB-3 RELATED TRANSCRIPTION FACTOR DMRT"/>
    <property type="match status" value="1"/>
</dbReference>
<comment type="similarity">
    <text evidence="1">Belongs to the DMRT family.</text>
</comment>
<dbReference type="GO" id="GO:0000978">
    <property type="term" value="F:RNA polymerase II cis-regulatory region sequence-specific DNA binding"/>
    <property type="evidence" value="ECO:0007669"/>
    <property type="project" value="TreeGrafter"/>
</dbReference>
<dbReference type="GO" id="GO:0005634">
    <property type="term" value="C:nucleus"/>
    <property type="evidence" value="ECO:0007669"/>
    <property type="project" value="UniProtKB-SubCell"/>
</dbReference>
<evidence type="ECO:0000259" key="8">
    <source>
        <dbReference type="PROSITE" id="PS50809"/>
    </source>
</evidence>
<dbReference type="GO" id="GO:0046872">
    <property type="term" value="F:metal ion binding"/>
    <property type="evidence" value="ECO:0007669"/>
    <property type="project" value="UniProtKB-KW"/>
</dbReference>
<feature type="compositionally biased region" description="Low complexity" evidence="7">
    <location>
        <begin position="113"/>
        <end position="126"/>
    </location>
</feature>
<dbReference type="PROSITE" id="PS40000">
    <property type="entry name" value="DM_1"/>
    <property type="match status" value="1"/>
</dbReference>
<dbReference type="FunFam" id="4.10.1040.10:FF:000001">
    <property type="entry name" value="doublesex- and mab-3-related transcription factor 1"/>
    <property type="match status" value="1"/>
</dbReference>
<dbReference type="InterPro" id="IPR001275">
    <property type="entry name" value="DM_DNA-bd"/>
</dbReference>
<protein>
    <recommendedName>
        <fullName evidence="8">DM domain-containing protein</fullName>
    </recommendedName>
</protein>
<dbReference type="InterPro" id="IPR005173">
    <property type="entry name" value="DMA"/>
</dbReference>
<feature type="domain" description="DM" evidence="8">
    <location>
        <begin position="23"/>
        <end position="70"/>
    </location>
</feature>
<dbReference type="CDD" id="cd14370">
    <property type="entry name" value="CUE_DMA"/>
    <property type="match status" value="1"/>
</dbReference>
<dbReference type="GO" id="GO:0000981">
    <property type="term" value="F:DNA-binding transcription factor activity, RNA polymerase II-specific"/>
    <property type="evidence" value="ECO:0007669"/>
    <property type="project" value="TreeGrafter"/>
</dbReference>
<evidence type="ECO:0000256" key="6">
    <source>
        <dbReference type="PROSITE-ProRule" id="PRU00070"/>
    </source>
</evidence>
<organism evidence="9 10">
    <name type="scientific">Microctonus aethiopoides</name>
    <dbReference type="NCBI Taxonomy" id="144406"/>
    <lineage>
        <taxon>Eukaryota</taxon>
        <taxon>Metazoa</taxon>
        <taxon>Ecdysozoa</taxon>
        <taxon>Arthropoda</taxon>
        <taxon>Hexapoda</taxon>
        <taxon>Insecta</taxon>
        <taxon>Pterygota</taxon>
        <taxon>Neoptera</taxon>
        <taxon>Endopterygota</taxon>
        <taxon>Hymenoptera</taxon>
        <taxon>Apocrita</taxon>
        <taxon>Ichneumonoidea</taxon>
        <taxon>Braconidae</taxon>
        <taxon>Euphorinae</taxon>
        <taxon>Microctonus</taxon>
    </lineage>
</organism>
<evidence type="ECO:0000256" key="3">
    <source>
        <dbReference type="ARBA" id="ARBA00022833"/>
    </source>
</evidence>
<evidence type="ECO:0000256" key="4">
    <source>
        <dbReference type="ARBA" id="ARBA00023125"/>
    </source>
</evidence>
<dbReference type="SUPFAM" id="SSF46934">
    <property type="entry name" value="UBA-like"/>
    <property type="match status" value="1"/>
</dbReference>
<dbReference type="InterPro" id="IPR009060">
    <property type="entry name" value="UBA-like_sf"/>
</dbReference>
<evidence type="ECO:0000256" key="1">
    <source>
        <dbReference type="ARBA" id="ARBA00006834"/>
    </source>
</evidence>
<dbReference type="InterPro" id="IPR036407">
    <property type="entry name" value="DM_DNA-bd_sf"/>
</dbReference>
<feature type="DNA-binding region" description="DM" evidence="6">
    <location>
        <begin position="23"/>
        <end position="70"/>
    </location>
</feature>
<evidence type="ECO:0000313" key="9">
    <source>
        <dbReference type="EMBL" id="KAK0176278.1"/>
    </source>
</evidence>
<dbReference type="AlphaFoldDB" id="A0AA39FV85"/>
<reference evidence="9" key="1">
    <citation type="journal article" date="2023" name="bioRxiv">
        <title>Scaffold-level genome assemblies of two parasitoid biocontrol wasps reveal the parthenogenesis mechanism and an associated novel virus.</title>
        <authorList>
            <person name="Inwood S."/>
            <person name="Skelly J."/>
            <person name="Guhlin J."/>
            <person name="Harrop T."/>
            <person name="Goldson S."/>
            <person name="Dearden P."/>
        </authorList>
    </citation>
    <scope>NUCLEOTIDE SEQUENCE</scope>
    <source>
        <strain evidence="9">Irish</strain>
        <tissue evidence="9">Whole body</tissue>
    </source>
</reference>
<feature type="region of interest" description="Disordered" evidence="7">
    <location>
        <begin position="110"/>
        <end position="165"/>
    </location>
</feature>
<dbReference type="Proteomes" id="UP001168990">
    <property type="component" value="Unassembled WGS sequence"/>
</dbReference>
<dbReference type="PANTHER" id="PTHR12322:SF121">
    <property type="entry name" value="DOUBLESEX-MAB RELATED 93B"/>
    <property type="match status" value="1"/>
</dbReference>
<gene>
    <name evidence="9" type="ORF">PV328_000427</name>
</gene>
<dbReference type="Pfam" id="PF03474">
    <property type="entry name" value="DMA"/>
    <property type="match status" value="1"/>
</dbReference>
<keyword evidence="10" id="KW-1185">Reference proteome</keyword>
<dbReference type="Gene3D" id="4.10.1040.10">
    <property type="entry name" value="DM DNA-binding domain"/>
    <property type="match status" value="1"/>
</dbReference>
<dbReference type="GO" id="GO:0007548">
    <property type="term" value="P:sex differentiation"/>
    <property type="evidence" value="ECO:0007669"/>
    <property type="project" value="TreeGrafter"/>
</dbReference>
<dbReference type="EMBL" id="JAQQBS010000001">
    <property type="protein sequence ID" value="KAK0176278.1"/>
    <property type="molecule type" value="Genomic_DNA"/>
</dbReference>
<keyword evidence="4 6" id="KW-0238">DNA-binding</keyword>
<proteinExistence type="inferred from homology"/>
<sequence>MLKIKKKLENDEESDVKQRRPKCARCRNHGLISWLRGHKRECRYRECLCPKCSLIAERQRVMAAQVALKRQQAAEDAIALTMAKVATGQKLNRLPPGKIFGMAVTAPNATQISSSSSSSSSTTTTTNQQEDKASSENAGEIITPSDVTISESRNSSQTPELNAASFSITKTEINERSKQLFNVNQKNENEEREQTKETSIISQTSVETLARLFPNTKLSVLQLVLQRCGQDLLKAIEYFANDNNNTVNSINNSTSTTSSSNNNNCSSAFRPLQSSSSEVRQSSEYSSVFSLPPIYSNFSRNLYGDGYCLLNIPSEYSGCNGLTFPGSRLNNSHEHDNNVAVNVQYNNYFNANVQQQLREHTSRSGLLHLPPIIPGIPCVQPNCTQCYKFI</sequence>
<reference evidence="9" key="2">
    <citation type="submission" date="2023-03" db="EMBL/GenBank/DDBJ databases">
        <authorList>
            <person name="Inwood S.N."/>
            <person name="Skelly J.G."/>
            <person name="Guhlin J."/>
            <person name="Harrop T.W.R."/>
            <person name="Goldson S.G."/>
            <person name="Dearden P.K."/>
        </authorList>
    </citation>
    <scope>NUCLEOTIDE SEQUENCE</scope>
    <source>
        <strain evidence="9">Irish</strain>
        <tissue evidence="9">Whole body</tissue>
    </source>
</reference>
<evidence type="ECO:0000313" key="10">
    <source>
        <dbReference type="Proteomes" id="UP001168990"/>
    </source>
</evidence>
<evidence type="ECO:0000256" key="5">
    <source>
        <dbReference type="ARBA" id="ARBA00023242"/>
    </source>
</evidence>
<evidence type="ECO:0000256" key="2">
    <source>
        <dbReference type="ARBA" id="ARBA00022723"/>
    </source>
</evidence>
<accession>A0AA39FV85</accession>
<comment type="caution">
    <text evidence="9">The sequence shown here is derived from an EMBL/GenBank/DDBJ whole genome shotgun (WGS) entry which is preliminary data.</text>
</comment>
<feature type="compositionally biased region" description="Polar residues" evidence="7">
    <location>
        <begin position="145"/>
        <end position="165"/>
    </location>
</feature>
<comment type="subcellular location">
    <subcellularLocation>
        <location evidence="6">Nucleus</location>
    </subcellularLocation>
</comment>
<keyword evidence="2 6" id="KW-0479">Metal-binding</keyword>
<evidence type="ECO:0000256" key="7">
    <source>
        <dbReference type="SAM" id="MobiDB-lite"/>
    </source>
</evidence>
<name>A0AA39FV85_9HYME</name>
<keyword evidence="3 6" id="KW-0862">Zinc</keyword>
<dbReference type="PROSITE" id="PS50809">
    <property type="entry name" value="DM_2"/>
    <property type="match status" value="1"/>
</dbReference>
<dbReference type="SUPFAM" id="SSF82927">
    <property type="entry name" value="Cysteine-rich DNA binding domain, (DM domain)"/>
    <property type="match status" value="1"/>
</dbReference>
<keyword evidence="5 6" id="KW-0539">Nucleus</keyword>